<keyword evidence="3" id="KW-1185">Reference proteome</keyword>
<keyword evidence="1" id="KW-0472">Membrane</keyword>
<accession>S8BV89</accession>
<dbReference type="OrthoDB" id="405996at2759"/>
<sequence>FMTVWVENGDEISLGYSGTHALKRDLVRYGKQTLIGNIKDGLSCLSRYYLGNFADGIRQASIDAMDLISGRYTASRNAPSPLQSRRFEPLPYLPVASALVIGGLTVTTMTINQAGRNSRSFLSSVVCAGVVAGFIALIKSNGRGMCSKPRLCGLL</sequence>
<dbReference type="Proteomes" id="UP000015453">
    <property type="component" value="Unassembled WGS sequence"/>
</dbReference>
<keyword evidence="1" id="KW-1133">Transmembrane helix</keyword>
<evidence type="ECO:0008006" key="4">
    <source>
        <dbReference type="Google" id="ProtNLM"/>
    </source>
</evidence>
<feature type="transmembrane region" description="Helical" evidence="1">
    <location>
        <begin position="92"/>
        <end position="114"/>
    </location>
</feature>
<organism evidence="2 3">
    <name type="scientific">Genlisea aurea</name>
    <dbReference type="NCBI Taxonomy" id="192259"/>
    <lineage>
        <taxon>Eukaryota</taxon>
        <taxon>Viridiplantae</taxon>
        <taxon>Streptophyta</taxon>
        <taxon>Embryophyta</taxon>
        <taxon>Tracheophyta</taxon>
        <taxon>Spermatophyta</taxon>
        <taxon>Magnoliopsida</taxon>
        <taxon>eudicotyledons</taxon>
        <taxon>Gunneridae</taxon>
        <taxon>Pentapetalae</taxon>
        <taxon>asterids</taxon>
        <taxon>lamiids</taxon>
        <taxon>Lamiales</taxon>
        <taxon>Lentibulariaceae</taxon>
        <taxon>Genlisea</taxon>
    </lineage>
</organism>
<feature type="non-terminal residue" evidence="2">
    <location>
        <position position="1"/>
    </location>
</feature>
<dbReference type="PANTHER" id="PTHR45662">
    <property type="entry name" value="PHOSPHATIDYLINOSITIDE PHOSPHATASE SAC1"/>
    <property type="match status" value="1"/>
</dbReference>
<dbReference type="PANTHER" id="PTHR45662:SF10">
    <property type="entry name" value="PHOSPHOINOSITIDE PHOSPHATASE SAC8"/>
    <property type="match status" value="1"/>
</dbReference>
<dbReference type="GO" id="GO:0005783">
    <property type="term" value="C:endoplasmic reticulum"/>
    <property type="evidence" value="ECO:0007669"/>
    <property type="project" value="TreeGrafter"/>
</dbReference>
<dbReference type="GO" id="GO:0046856">
    <property type="term" value="P:phosphatidylinositol dephosphorylation"/>
    <property type="evidence" value="ECO:0007669"/>
    <property type="project" value="TreeGrafter"/>
</dbReference>
<comment type="caution">
    <text evidence="2">The sequence shown here is derived from an EMBL/GenBank/DDBJ whole genome shotgun (WGS) entry which is preliminary data.</text>
</comment>
<name>S8BV89_9LAMI</name>
<evidence type="ECO:0000313" key="3">
    <source>
        <dbReference type="Proteomes" id="UP000015453"/>
    </source>
</evidence>
<feature type="transmembrane region" description="Helical" evidence="1">
    <location>
        <begin position="120"/>
        <end position="138"/>
    </location>
</feature>
<evidence type="ECO:0000256" key="1">
    <source>
        <dbReference type="SAM" id="Phobius"/>
    </source>
</evidence>
<dbReference type="GO" id="GO:0043812">
    <property type="term" value="F:phosphatidylinositol-4-phosphate phosphatase activity"/>
    <property type="evidence" value="ECO:0007669"/>
    <property type="project" value="TreeGrafter"/>
</dbReference>
<proteinExistence type="predicted"/>
<gene>
    <name evidence="2" type="ORF">M569_16516</name>
</gene>
<protein>
    <recommendedName>
        <fullName evidence="4">SAC domain-containing protein</fullName>
    </recommendedName>
</protein>
<reference evidence="2 3" key="1">
    <citation type="journal article" date="2013" name="BMC Genomics">
        <title>The miniature genome of a carnivorous plant Genlisea aurea contains a low number of genes and short non-coding sequences.</title>
        <authorList>
            <person name="Leushkin E.V."/>
            <person name="Sutormin R.A."/>
            <person name="Nabieva E.R."/>
            <person name="Penin A.A."/>
            <person name="Kondrashov A.S."/>
            <person name="Logacheva M.D."/>
        </authorList>
    </citation>
    <scope>NUCLEOTIDE SEQUENCE [LARGE SCALE GENOMIC DNA]</scope>
</reference>
<evidence type="ECO:0000313" key="2">
    <source>
        <dbReference type="EMBL" id="EPS58299.1"/>
    </source>
</evidence>
<dbReference type="AlphaFoldDB" id="S8BV89"/>
<keyword evidence="1" id="KW-0812">Transmembrane</keyword>
<dbReference type="EMBL" id="AUSU01009354">
    <property type="protein sequence ID" value="EPS58299.1"/>
    <property type="molecule type" value="Genomic_DNA"/>
</dbReference>